<dbReference type="GO" id="GO:0008270">
    <property type="term" value="F:zinc ion binding"/>
    <property type="evidence" value="ECO:0007669"/>
    <property type="project" value="InterPro"/>
</dbReference>
<evidence type="ECO:0000256" key="2">
    <source>
        <dbReference type="ARBA" id="ARBA00023002"/>
    </source>
</evidence>
<dbReference type="PROSITE" id="PS01162">
    <property type="entry name" value="QOR_ZETA_CRYSTAL"/>
    <property type="match status" value="1"/>
</dbReference>
<dbReference type="InterPro" id="IPR011032">
    <property type="entry name" value="GroES-like_sf"/>
</dbReference>
<dbReference type="GO" id="GO:0035925">
    <property type="term" value="F:mRNA 3'-UTR AU-rich region binding"/>
    <property type="evidence" value="ECO:0007669"/>
    <property type="project" value="TreeGrafter"/>
</dbReference>
<sequence length="328" mass="34619">MQAIVIERLGGPEVLTLRDVPTPEPGPGEILVDVTVAGVNFMDTGARQWGRADAGVPFVPGVEAAGVVRGLGPGVTEFAVGDRVAWVYAYGTYAEQIVVPAAAAVPVPDAIDDETAASVMMQGLTAHHFVTEAYQVRPGDVALVHAAAGGLGRLITQLVRLHGGTVVGLVSREEKVPVAREAGADHVLVSTGDRFVEEVRALSGGEGVHVVYDGNGAPTFRASMRALRRHGTLLYYGAFIGEVPTIGMRELPASIKVCYPVFRDHIPTRAALLRHSAELFSLIADGRLKVHIGGRYPLAEAARAHRDIEARATTGKLLLLPSPTRAAS</sequence>
<proteinExistence type="predicted"/>
<accession>A0A9W6VXQ9</accession>
<evidence type="ECO:0000259" key="3">
    <source>
        <dbReference type="SMART" id="SM00829"/>
    </source>
</evidence>
<dbReference type="CDD" id="cd05286">
    <property type="entry name" value="QOR2"/>
    <property type="match status" value="1"/>
</dbReference>
<dbReference type="Gene3D" id="3.40.50.720">
    <property type="entry name" value="NAD(P)-binding Rossmann-like Domain"/>
    <property type="match status" value="1"/>
</dbReference>
<dbReference type="InterPro" id="IPR002364">
    <property type="entry name" value="Quin_OxRdtase/zeta-crystal_CS"/>
</dbReference>
<dbReference type="InterPro" id="IPR047618">
    <property type="entry name" value="QOR-like"/>
</dbReference>
<feature type="domain" description="Enoyl reductase (ER)" evidence="3">
    <location>
        <begin position="10"/>
        <end position="319"/>
    </location>
</feature>
<dbReference type="PANTHER" id="PTHR48106:SF13">
    <property type="entry name" value="QUINONE OXIDOREDUCTASE-RELATED"/>
    <property type="match status" value="1"/>
</dbReference>
<dbReference type="Proteomes" id="UP001165074">
    <property type="component" value="Unassembled WGS sequence"/>
</dbReference>
<dbReference type="GO" id="GO:0070402">
    <property type="term" value="F:NADPH binding"/>
    <property type="evidence" value="ECO:0007669"/>
    <property type="project" value="TreeGrafter"/>
</dbReference>
<dbReference type="AlphaFoldDB" id="A0A9W6VXQ9"/>
<dbReference type="SUPFAM" id="SSF51735">
    <property type="entry name" value="NAD(P)-binding Rossmann-fold domains"/>
    <property type="match status" value="1"/>
</dbReference>
<evidence type="ECO:0000313" key="4">
    <source>
        <dbReference type="EMBL" id="GLY83514.1"/>
    </source>
</evidence>
<dbReference type="SMART" id="SM00829">
    <property type="entry name" value="PKS_ER"/>
    <property type="match status" value="1"/>
</dbReference>
<name>A0A9W6VXQ9_9ACTN</name>
<dbReference type="PANTHER" id="PTHR48106">
    <property type="entry name" value="QUINONE OXIDOREDUCTASE PIG3-RELATED"/>
    <property type="match status" value="1"/>
</dbReference>
<keyword evidence="2" id="KW-0560">Oxidoreductase</keyword>
<keyword evidence="1" id="KW-0521">NADP</keyword>
<dbReference type="Gene3D" id="3.90.180.10">
    <property type="entry name" value="Medium-chain alcohol dehydrogenases, catalytic domain"/>
    <property type="match status" value="1"/>
</dbReference>
<dbReference type="GO" id="GO:0003960">
    <property type="term" value="F:quinone reductase (NADPH) activity"/>
    <property type="evidence" value="ECO:0007669"/>
    <property type="project" value="InterPro"/>
</dbReference>
<dbReference type="RefSeq" id="WP_285567936.1">
    <property type="nucleotide sequence ID" value="NZ_BSTK01000002.1"/>
</dbReference>
<reference evidence="4" key="1">
    <citation type="submission" date="2023-03" db="EMBL/GenBank/DDBJ databases">
        <title>Actinoallomurus iriomotensis NBRC 103684.</title>
        <authorList>
            <person name="Ichikawa N."/>
            <person name="Sato H."/>
            <person name="Tonouchi N."/>
        </authorList>
    </citation>
    <scope>NUCLEOTIDE SEQUENCE</scope>
    <source>
        <strain evidence="4">NBRC 103684</strain>
    </source>
</reference>
<protein>
    <submittedName>
        <fullName evidence="4">Oxidoreductase</fullName>
    </submittedName>
</protein>
<dbReference type="GO" id="GO:0005829">
    <property type="term" value="C:cytosol"/>
    <property type="evidence" value="ECO:0007669"/>
    <property type="project" value="TreeGrafter"/>
</dbReference>
<dbReference type="InterPro" id="IPR036291">
    <property type="entry name" value="NAD(P)-bd_dom_sf"/>
</dbReference>
<evidence type="ECO:0000256" key="1">
    <source>
        <dbReference type="ARBA" id="ARBA00022857"/>
    </source>
</evidence>
<keyword evidence="5" id="KW-1185">Reference proteome</keyword>
<comment type="caution">
    <text evidence="4">The sequence shown here is derived from an EMBL/GenBank/DDBJ whole genome shotgun (WGS) entry which is preliminary data.</text>
</comment>
<dbReference type="EMBL" id="BSTK01000002">
    <property type="protein sequence ID" value="GLY83514.1"/>
    <property type="molecule type" value="Genomic_DNA"/>
</dbReference>
<evidence type="ECO:0000313" key="5">
    <source>
        <dbReference type="Proteomes" id="UP001165074"/>
    </source>
</evidence>
<dbReference type="SUPFAM" id="SSF50129">
    <property type="entry name" value="GroES-like"/>
    <property type="match status" value="1"/>
</dbReference>
<gene>
    <name evidence="4" type="ORF">Airi02_014440</name>
</gene>
<dbReference type="InterPro" id="IPR020843">
    <property type="entry name" value="ER"/>
</dbReference>
<dbReference type="InterPro" id="IPR013154">
    <property type="entry name" value="ADH-like_N"/>
</dbReference>
<dbReference type="Pfam" id="PF08240">
    <property type="entry name" value="ADH_N"/>
    <property type="match status" value="1"/>
</dbReference>
<organism evidence="4 5">
    <name type="scientific">Actinoallomurus iriomotensis</name>
    <dbReference type="NCBI Taxonomy" id="478107"/>
    <lineage>
        <taxon>Bacteria</taxon>
        <taxon>Bacillati</taxon>
        <taxon>Actinomycetota</taxon>
        <taxon>Actinomycetes</taxon>
        <taxon>Streptosporangiales</taxon>
        <taxon>Thermomonosporaceae</taxon>
        <taxon>Actinoallomurus</taxon>
    </lineage>
</organism>
<dbReference type="Pfam" id="PF13602">
    <property type="entry name" value="ADH_zinc_N_2"/>
    <property type="match status" value="1"/>
</dbReference>